<keyword evidence="2" id="KW-1185">Reference proteome</keyword>
<name>A0ABN6V330_9BACT</name>
<reference evidence="2" key="1">
    <citation type="journal article" date="2023" name="Int. J. Syst. Evol. Microbiol.">
        <title>Mesoterricola silvestris gen. nov., sp. nov., Mesoterricola sediminis sp. nov., Geothrix oryzae sp. nov., Geothrix edaphica sp. nov., Geothrix rubra sp. nov., and Geothrix limicola sp. nov., six novel members of Acidobacteriota isolated from soils.</title>
        <authorList>
            <person name="Itoh H."/>
            <person name="Sugisawa Y."/>
            <person name="Mise K."/>
            <person name="Xu Z."/>
            <person name="Kuniyasu M."/>
            <person name="Ushijima N."/>
            <person name="Kawano K."/>
            <person name="Kobayashi E."/>
            <person name="Shiratori Y."/>
            <person name="Masuda Y."/>
            <person name="Senoo K."/>
        </authorList>
    </citation>
    <scope>NUCLEOTIDE SEQUENCE [LARGE SCALE GENOMIC DNA]</scope>
    <source>
        <strain evidence="2">Red222</strain>
    </source>
</reference>
<dbReference type="Proteomes" id="UP001242010">
    <property type="component" value="Chromosome"/>
</dbReference>
<protein>
    <submittedName>
        <fullName evidence="1">Uncharacterized protein</fullName>
    </submittedName>
</protein>
<sequence length="158" mass="15167">MDMSVTGVLSAYAYQNTLARTGSASQALSQGMAVGQSQAAQAATLLSSAGTVDPASALSGGSSSQALVSLAYGASASSGNGPEAVQAMLASLGGGTSALLAPSTDGLPVSAAALTPASATAALVRYAYDQSQDPKAAEQQAITAGQQALLSSGLNLLG</sequence>
<evidence type="ECO:0000313" key="2">
    <source>
        <dbReference type="Proteomes" id="UP001242010"/>
    </source>
</evidence>
<accession>A0ABN6V330</accession>
<evidence type="ECO:0000313" key="1">
    <source>
        <dbReference type="EMBL" id="BDU70500.1"/>
    </source>
</evidence>
<dbReference type="EMBL" id="AP027079">
    <property type="protein sequence ID" value="BDU70500.1"/>
    <property type="molecule type" value="Genomic_DNA"/>
</dbReference>
<proteinExistence type="predicted"/>
<organism evidence="1 2">
    <name type="scientific">Geothrix oryzae</name>
    <dbReference type="NCBI Taxonomy" id="2927975"/>
    <lineage>
        <taxon>Bacteria</taxon>
        <taxon>Pseudomonadati</taxon>
        <taxon>Acidobacteriota</taxon>
        <taxon>Holophagae</taxon>
        <taxon>Holophagales</taxon>
        <taxon>Holophagaceae</taxon>
        <taxon>Geothrix</taxon>
    </lineage>
</organism>
<dbReference type="RefSeq" id="WP_286354218.1">
    <property type="nucleotide sequence ID" value="NZ_AP027079.1"/>
</dbReference>
<gene>
    <name evidence="1" type="ORF">GETHOR_26010</name>
</gene>